<sequence>MAVVDICEVGPRDGLQNEDVILSPEVRGELCDRLAASGLPRIEAVSFVREDLVPAMAGAEEVLNRTRRDPAVLWAALVLNEKGYQRAVEAGVDEVRFAFPVTDTYAARNQRTTVTDAIDTAIRIVERSRDDGIASAITLSAAFGCPFEGPVSRDHVLRITDRVASAQPDTVIFADSIGVGVPRQVRELVGAAVGASAVGCHFHNTRNTGYANALAAVEAGASILDASIGGLGGCPFAPGATGNIATEDLVYLLEGMGFATGIDLDKLRQCSAWVADRVGHELPSLVARAGDPCGVATTAQLTP</sequence>
<protein>
    <submittedName>
        <fullName evidence="5">Hydroxymethylglutaryl-CoA lyase/(R)-citramalyl-CoA lyase</fullName>
        <ecNumber evidence="5">4.1.3.4</ecNumber>
        <ecNumber evidence="5">4.1.3.46</ecNumber>
    </submittedName>
</protein>
<dbReference type="PROSITE" id="PS50991">
    <property type="entry name" value="PYR_CT"/>
    <property type="match status" value="1"/>
</dbReference>
<dbReference type="Proteomes" id="UP000542813">
    <property type="component" value="Unassembled WGS sequence"/>
</dbReference>
<dbReference type="GO" id="GO:0006552">
    <property type="term" value="P:L-leucine catabolic process"/>
    <property type="evidence" value="ECO:0007669"/>
    <property type="project" value="TreeGrafter"/>
</dbReference>
<proteinExistence type="inferred from homology"/>
<comment type="caution">
    <text evidence="5">The sequence shown here is derived from an EMBL/GenBank/DDBJ whole genome shotgun (WGS) entry which is preliminary data.</text>
</comment>
<feature type="domain" description="Pyruvate carboxyltransferase" evidence="4">
    <location>
        <begin position="4"/>
        <end position="268"/>
    </location>
</feature>
<keyword evidence="2" id="KW-0479">Metal-binding</keyword>
<dbReference type="Pfam" id="PF00682">
    <property type="entry name" value="HMGL-like"/>
    <property type="match status" value="1"/>
</dbReference>
<evidence type="ECO:0000256" key="2">
    <source>
        <dbReference type="ARBA" id="ARBA00022723"/>
    </source>
</evidence>
<dbReference type="GO" id="GO:0004419">
    <property type="term" value="F:hydroxymethylglutaryl-CoA lyase activity"/>
    <property type="evidence" value="ECO:0007669"/>
    <property type="project" value="UniProtKB-EC"/>
</dbReference>
<gene>
    <name evidence="5" type="ORF">HD601_006249</name>
</gene>
<dbReference type="InterPro" id="IPR000891">
    <property type="entry name" value="PYR_CT"/>
</dbReference>
<evidence type="ECO:0000313" key="6">
    <source>
        <dbReference type="Proteomes" id="UP000542813"/>
    </source>
</evidence>
<dbReference type="GO" id="GO:0044101">
    <property type="term" value="F:(3R)-citramalyl-CoA lyase activity"/>
    <property type="evidence" value="ECO:0007669"/>
    <property type="project" value="UniProtKB-EC"/>
</dbReference>
<name>A0A7W9GX63_9ACTN</name>
<organism evidence="5 6">
    <name type="scientific">Jiangella mangrovi</name>
    <dbReference type="NCBI Taxonomy" id="1524084"/>
    <lineage>
        <taxon>Bacteria</taxon>
        <taxon>Bacillati</taxon>
        <taxon>Actinomycetota</taxon>
        <taxon>Actinomycetes</taxon>
        <taxon>Jiangellales</taxon>
        <taxon>Jiangellaceae</taxon>
        <taxon>Jiangella</taxon>
    </lineage>
</organism>
<comment type="similarity">
    <text evidence="1">Belongs to the HMG-CoA lyase family.</text>
</comment>
<dbReference type="InterPro" id="IPR013785">
    <property type="entry name" value="Aldolase_TIM"/>
</dbReference>
<dbReference type="SUPFAM" id="SSF51569">
    <property type="entry name" value="Aldolase"/>
    <property type="match status" value="1"/>
</dbReference>
<dbReference type="EC" id="4.1.3.46" evidence="5"/>
<dbReference type="EMBL" id="JACHMM010000001">
    <property type="protein sequence ID" value="MBB5791674.1"/>
    <property type="molecule type" value="Genomic_DNA"/>
</dbReference>
<dbReference type="InterPro" id="IPR043594">
    <property type="entry name" value="HMGL"/>
</dbReference>
<dbReference type="RefSeq" id="WP_184828624.1">
    <property type="nucleotide sequence ID" value="NZ_JACHMM010000001.1"/>
</dbReference>
<dbReference type="AlphaFoldDB" id="A0A7W9GX63"/>
<dbReference type="NCBIfam" id="NF004283">
    <property type="entry name" value="PRK05692.1"/>
    <property type="match status" value="1"/>
</dbReference>
<dbReference type="Gene3D" id="3.20.20.70">
    <property type="entry name" value="Aldolase class I"/>
    <property type="match status" value="1"/>
</dbReference>
<reference evidence="5 6" key="1">
    <citation type="submission" date="2020-08" db="EMBL/GenBank/DDBJ databases">
        <title>Sequencing the genomes of 1000 actinobacteria strains.</title>
        <authorList>
            <person name="Klenk H.-P."/>
        </authorList>
    </citation>
    <scope>NUCLEOTIDE SEQUENCE [LARGE SCALE GENOMIC DNA]</scope>
    <source>
        <strain evidence="5 6">DSM 102122</strain>
    </source>
</reference>
<dbReference type="GO" id="GO:0046951">
    <property type="term" value="P:ketone body biosynthetic process"/>
    <property type="evidence" value="ECO:0007669"/>
    <property type="project" value="TreeGrafter"/>
</dbReference>
<keyword evidence="6" id="KW-1185">Reference proteome</keyword>
<evidence type="ECO:0000259" key="4">
    <source>
        <dbReference type="PROSITE" id="PS50991"/>
    </source>
</evidence>
<keyword evidence="3 5" id="KW-0456">Lyase</keyword>
<evidence type="ECO:0000313" key="5">
    <source>
        <dbReference type="EMBL" id="MBB5791674.1"/>
    </source>
</evidence>
<dbReference type="PANTHER" id="PTHR42738:SF7">
    <property type="entry name" value="HYDROXYMETHYLGLUTARYL-COA LYASE"/>
    <property type="match status" value="1"/>
</dbReference>
<accession>A0A7W9GX63</accession>
<dbReference type="CDD" id="cd07938">
    <property type="entry name" value="DRE_TIM_HMGL"/>
    <property type="match status" value="1"/>
</dbReference>
<dbReference type="GO" id="GO:0046872">
    <property type="term" value="F:metal ion binding"/>
    <property type="evidence" value="ECO:0007669"/>
    <property type="project" value="UniProtKB-KW"/>
</dbReference>
<dbReference type="PANTHER" id="PTHR42738">
    <property type="entry name" value="HYDROXYMETHYLGLUTARYL-COA LYASE"/>
    <property type="match status" value="1"/>
</dbReference>
<evidence type="ECO:0000256" key="1">
    <source>
        <dbReference type="ARBA" id="ARBA00009405"/>
    </source>
</evidence>
<evidence type="ECO:0000256" key="3">
    <source>
        <dbReference type="ARBA" id="ARBA00023239"/>
    </source>
</evidence>
<dbReference type="EC" id="4.1.3.4" evidence="5"/>